<dbReference type="NCBIfam" id="TIGR02919">
    <property type="entry name" value="accessory Sec system glycosylation chaperone GtfB"/>
    <property type="match status" value="1"/>
</dbReference>
<dbReference type="GO" id="GO:0005886">
    <property type="term" value="C:plasma membrane"/>
    <property type="evidence" value="ECO:0007669"/>
    <property type="project" value="UniProtKB-SubCell"/>
</dbReference>
<gene>
    <name evidence="4" type="primary">gtfB</name>
    <name evidence="5" type="ORF">SAMN02910293_02306</name>
</gene>
<evidence type="ECO:0000256" key="2">
    <source>
        <dbReference type="ARBA" id="ARBA00022475"/>
    </source>
</evidence>
<keyword evidence="6" id="KW-1185">Reference proteome</keyword>
<comment type="subunit">
    <text evidence="4">Forms a heterotetramer with 2 subunits each of GtfA and GtfB. Part of the accessory SecA2/SecY2 protein translocation apparatus.</text>
</comment>
<dbReference type="eggNOG" id="COG0438">
    <property type="taxonomic scope" value="Bacteria"/>
</dbReference>
<dbReference type="UniPathway" id="UPA00378"/>
<dbReference type="GO" id="GO:0031647">
    <property type="term" value="P:regulation of protein stability"/>
    <property type="evidence" value="ECO:0007669"/>
    <property type="project" value="UniProtKB-UniRule"/>
</dbReference>
<dbReference type="Proteomes" id="UP000182508">
    <property type="component" value="Unassembled WGS sequence"/>
</dbReference>
<comment type="pathway">
    <text evidence="1 4">Protein modification; protein glycosylation.</text>
</comment>
<comment type="subcellular location">
    <subcellularLocation>
        <location evidence="4">Cell membrane</location>
        <topology evidence="4">Peripheral membrane protein</topology>
    </subcellularLocation>
</comment>
<dbReference type="RefSeq" id="WP_074486727.1">
    <property type="nucleotide sequence ID" value="NZ_FMXP01000044.1"/>
</dbReference>
<dbReference type="GO" id="GO:0016740">
    <property type="term" value="F:transferase activity"/>
    <property type="evidence" value="ECO:0007669"/>
    <property type="project" value="UniProtKB-KW"/>
</dbReference>
<accession>A0A1G6DMD3</accession>
<evidence type="ECO:0000313" key="6">
    <source>
        <dbReference type="Proteomes" id="UP000182508"/>
    </source>
</evidence>
<dbReference type="AlphaFoldDB" id="A0A1G6DMD3"/>
<dbReference type="HAMAP" id="MF_01473">
    <property type="entry name" value="GtfB"/>
    <property type="match status" value="1"/>
</dbReference>
<name>A0A1G6DMD3_9STRE</name>
<protein>
    <recommendedName>
        <fullName evidence="4">UDP-N-acetylglucosamine--peptide N-acetylglucosaminyltransferase stabilizing protein GtfB</fullName>
    </recommendedName>
    <alternativeName>
        <fullName evidence="4">Glycosyltransferase stabilizing protein GtfB</fullName>
    </alternativeName>
</protein>
<comment type="similarity">
    <text evidence="4">Belongs to the GtfB family.</text>
</comment>
<dbReference type="InterPro" id="IPR014268">
    <property type="entry name" value="GtfB"/>
</dbReference>
<dbReference type="EMBL" id="FMXP01000044">
    <property type="protein sequence ID" value="SDB46333.1"/>
    <property type="molecule type" value="Genomic_DNA"/>
</dbReference>
<sequence>MINLFDYYSQESWDLHYSLLSSGYKHPTVVIHDEGFLPDDVTSPYQFITGFDKVEGHPLYFNEIKVPDLWEITSTSQSGQIYEYNKLRANITYSKPSYRRFVKEVQWLDENGKIFTVDKYNKQGYCFAKTVYDLQGKPTSTTYLTEDNKEVLVENHKTGDLILNQDNNILVFKNQTEFVSYYLRISGFDTSRILYNSLATPFFVAHQMGHTKGDILFWQENVRPDIPYNMELLLESSQTKIVVQNWASYEKIKEILPNEERLSYLGYLYPKRRQNLLRPNILILTNSDNIEQLTRLVEQLPQYNFHIGAITEMSSKLLAYSKYDNVKLYPNISDEKLELLKQKCDIYLDINHGNEIFTATRSAFEQAMLILCFKETQHQSKYIAEQNSYWITEVDQMIQHLEKIYENPTAFKESLDKQYKALKLGNENSYKQIIK</sequence>
<evidence type="ECO:0000256" key="1">
    <source>
        <dbReference type="ARBA" id="ARBA00004922"/>
    </source>
</evidence>
<evidence type="ECO:0000256" key="4">
    <source>
        <dbReference type="HAMAP-Rule" id="MF_01473"/>
    </source>
</evidence>
<keyword evidence="3 4" id="KW-0472">Membrane</keyword>
<dbReference type="STRING" id="439219.SAMN02910293_02306"/>
<organism evidence="5 6">
    <name type="scientific">Streptococcus henryi</name>
    <dbReference type="NCBI Taxonomy" id="439219"/>
    <lineage>
        <taxon>Bacteria</taxon>
        <taxon>Bacillati</taxon>
        <taxon>Bacillota</taxon>
        <taxon>Bacilli</taxon>
        <taxon>Lactobacillales</taxon>
        <taxon>Streptococcaceae</taxon>
        <taxon>Streptococcus</taxon>
    </lineage>
</organism>
<comment type="function">
    <text evidence="4">Required for polymorphic O-glycosylation of the serine-rich repeat protein in this bacteria. A stabilizing protein that is part of the accessory SecA2/SecY2 system specifically required to export serine-rich repeat cell wall proteins usually encoded upstream in the same operon. The GtfA-GtfB complex adds GlcNAc from UDP-GlcNAc to the substrate protein, attaching the first sugar residue. Stabilizes the glycosylation activity of GtfA. Has no N-acetylglucosaminyl transferase activity on its own.</text>
</comment>
<evidence type="ECO:0000256" key="3">
    <source>
        <dbReference type="ARBA" id="ARBA00023136"/>
    </source>
</evidence>
<reference evidence="5 6" key="1">
    <citation type="submission" date="2016-10" db="EMBL/GenBank/DDBJ databases">
        <authorList>
            <person name="de Groot N.N."/>
        </authorList>
    </citation>
    <scope>NUCLEOTIDE SEQUENCE [LARGE SCALE GENOMIC DNA]</scope>
    <source>
        <strain evidence="5 6">A-4</strain>
    </source>
</reference>
<dbReference type="GO" id="GO:0017122">
    <property type="term" value="C:protein N-acetylglucosaminyltransferase complex"/>
    <property type="evidence" value="ECO:0007669"/>
    <property type="project" value="UniProtKB-UniRule"/>
</dbReference>
<keyword evidence="2 4" id="KW-1003">Cell membrane</keyword>
<proteinExistence type="inferred from homology"/>
<keyword evidence="5" id="KW-0808">Transferase</keyword>
<evidence type="ECO:0000313" key="5">
    <source>
        <dbReference type="EMBL" id="SDB46333.1"/>
    </source>
</evidence>